<dbReference type="NCBIfam" id="TIGR02135">
    <property type="entry name" value="phoU_full"/>
    <property type="match status" value="1"/>
</dbReference>
<protein>
    <recommendedName>
        <fullName evidence="7">Phosphate-specific transport system accessory protein PhoU</fullName>
    </recommendedName>
</protein>
<dbReference type="PANTHER" id="PTHR42930:SF3">
    <property type="entry name" value="PHOSPHATE-SPECIFIC TRANSPORT SYSTEM ACCESSORY PROTEIN PHOU"/>
    <property type="match status" value="1"/>
</dbReference>
<proteinExistence type="inferred from homology"/>
<evidence type="ECO:0000256" key="8">
    <source>
        <dbReference type="SAM" id="Coils"/>
    </source>
</evidence>
<keyword evidence="4 7" id="KW-0813">Transport</keyword>
<feature type="domain" description="PhoU" evidence="9">
    <location>
        <begin position="17"/>
        <end position="104"/>
    </location>
</feature>
<feature type="coiled-coil region" evidence="8">
    <location>
        <begin position="2"/>
        <end position="29"/>
    </location>
</feature>
<dbReference type="SUPFAM" id="SSF109755">
    <property type="entry name" value="PhoU-like"/>
    <property type="match status" value="1"/>
</dbReference>
<dbReference type="GO" id="GO:0006817">
    <property type="term" value="P:phosphate ion transport"/>
    <property type="evidence" value="ECO:0007669"/>
    <property type="project" value="UniProtKB-KW"/>
</dbReference>
<dbReference type="GO" id="GO:0005737">
    <property type="term" value="C:cytoplasm"/>
    <property type="evidence" value="ECO:0007669"/>
    <property type="project" value="UniProtKB-SubCell"/>
</dbReference>
<comment type="similarity">
    <text evidence="2 7">Belongs to the PhoU family.</text>
</comment>
<dbReference type="InterPro" id="IPR038078">
    <property type="entry name" value="PhoU-like_sf"/>
</dbReference>
<comment type="function">
    <text evidence="7">Plays a role in the regulation of phosphate uptake.</text>
</comment>
<keyword evidence="6 7" id="KW-0592">Phosphate transport</keyword>
<dbReference type="EMBL" id="QHKI01000013">
    <property type="protein sequence ID" value="RSM85200.1"/>
    <property type="molecule type" value="Genomic_DNA"/>
</dbReference>
<accession>A0A428ZB41</accession>
<keyword evidence="5 7" id="KW-0963">Cytoplasm</keyword>
<evidence type="ECO:0000256" key="3">
    <source>
        <dbReference type="ARBA" id="ARBA00011738"/>
    </source>
</evidence>
<evidence type="ECO:0000259" key="9">
    <source>
        <dbReference type="Pfam" id="PF01895"/>
    </source>
</evidence>
<feature type="domain" description="PhoU" evidence="9">
    <location>
        <begin position="124"/>
        <end position="204"/>
    </location>
</feature>
<comment type="caution">
    <text evidence="10">The sequence shown here is derived from an EMBL/GenBank/DDBJ whole genome shotgun (WGS) entry which is preliminary data.</text>
</comment>
<dbReference type="Gene3D" id="1.20.58.220">
    <property type="entry name" value="Phosphate transport system protein phou homolog 2, domain 2"/>
    <property type="match status" value="1"/>
</dbReference>
<dbReference type="InterPro" id="IPR028366">
    <property type="entry name" value="PhoU"/>
</dbReference>
<comment type="subcellular location">
    <subcellularLocation>
        <location evidence="1 7">Cytoplasm</location>
    </subcellularLocation>
</comment>
<comment type="subunit">
    <text evidence="3 7">Homodimer.</text>
</comment>
<gene>
    <name evidence="10" type="primary">phoU</name>
    <name evidence="10" type="ORF">DMH04_18035</name>
</gene>
<dbReference type="GO" id="GO:0030643">
    <property type="term" value="P:intracellular phosphate ion homeostasis"/>
    <property type="evidence" value="ECO:0007669"/>
    <property type="project" value="InterPro"/>
</dbReference>
<evidence type="ECO:0000256" key="7">
    <source>
        <dbReference type="PIRNR" id="PIRNR003107"/>
    </source>
</evidence>
<organism evidence="10 11">
    <name type="scientific">Kibdelosporangium aridum</name>
    <dbReference type="NCBI Taxonomy" id="2030"/>
    <lineage>
        <taxon>Bacteria</taxon>
        <taxon>Bacillati</taxon>
        <taxon>Actinomycetota</taxon>
        <taxon>Actinomycetes</taxon>
        <taxon>Pseudonocardiales</taxon>
        <taxon>Pseudonocardiaceae</taxon>
        <taxon>Kibdelosporangium</taxon>
    </lineage>
</organism>
<keyword evidence="8" id="KW-0175">Coiled coil</keyword>
<dbReference type="PIRSF" id="PIRSF003107">
    <property type="entry name" value="PhoU"/>
    <property type="match status" value="1"/>
</dbReference>
<reference evidence="10 11" key="1">
    <citation type="submission" date="2018-05" db="EMBL/GenBank/DDBJ databases">
        <title>Evolution of GPA BGCs.</title>
        <authorList>
            <person name="Waglechner N."/>
            <person name="Wright G.D."/>
        </authorList>
    </citation>
    <scope>NUCLEOTIDE SEQUENCE [LARGE SCALE GENOMIC DNA]</scope>
    <source>
        <strain evidence="10 11">A82846</strain>
    </source>
</reference>
<evidence type="ECO:0000256" key="1">
    <source>
        <dbReference type="ARBA" id="ARBA00004496"/>
    </source>
</evidence>
<dbReference type="Proteomes" id="UP000287547">
    <property type="component" value="Unassembled WGS sequence"/>
</dbReference>
<dbReference type="OrthoDB" id="9814256at2"/>
<evidence type="ECO:0000313" key="11">
    <source>
        <dbReference type="Proteomes" id="UP000287547"/>
    </source>
</evidence>
<dbReference type="AlphaFoldDB" id="A0A428ZB41"/>
<dbReference type="PANTHER" id="PTHR42930">
    <property type="entry name" value="PHOSPHATE-SPECIFIC TRANSPORT SYSTEM ACCESSORY PROTEIN PHOU"/>
    <property type="match status" value="1"/>
</dbReference>
<dbReference type="FunFam" id="1.20.58.220:FF:000004">
    <property type="entry name" value="Phosphate-specific transport system accessory protein PhoU"/>
    <property type="match status" value="1"/>
</dbReference>
<dbReference type="GO" id="GO:0045936">
    <property type="term" value="P:negative regulation of phosphate metabolic process"/>
    <property type="evidence" value="ECO:0007669"/>
    <property type="project" value="InterPro"/>
</dbReference>
<evidence type="ECO:0000256" key="5">
    <source>
        <dbReference type="ARBA" id="ARBA00022490"/>
    </source>
</evidence>
<sequence length="222" mass="24813">MREAFRQDLDLLAEQLADLAELADQAMSDATTALLDTDEAAVKHVEDAVDKIRIRHHQLDDRVVSVIARQQPVATDLRVLVAGLRISADVERMGELALHIAEIVRSRAPYPVVPPELRDTVIGMVDAAKHIIAKARVVITSRDPDAALELETDDDDMDRLQESLYRHLLKDSVRPDVETAIDITLLGRYYERYADHAVSIARRVAFLATGRLPEKTPTHGPY</sequence>
<evidence type="ECO:0000256" key="6">
    <source>
        <dbReference type="ARBA" id="ARBA00022592"/>
    </source>
</evidence>
<evidence type="ECO:0000313" key="10">
    <source>
        <dbReference type="EMBL" id="RSM85200.1"/>
    </source>
</evidence>
<dbReference type="InterPro" id="IPR026022">
    <property type="entry name" value="PhoU_dom"/>
</dbReference>
<name>A0A428ZB41_KIBAR</name>
<evidence type="ECO:0000256" key="2">
    <source>
        <dbReference type="ARBA" id="ARBA00008107"/>
    </source>
</evidence>
<dbReference type="Pfam" id="PF01895">
    <property type="entry name" value="PhoU"/>
    <property type="match status" value="2"/>
</dbReference>
<dbReference type="RefSeq" id="WP_037267570.1">
    <property type="nucleotide sequence ID" value="NZ_QHKI01000013.1"/>
</dbReference>
<evidence type="ECO:0000256" key="4">
    <source>
        <dbReference type="ARBA" id="ARBA00022448"/>
    </source>
</evidence>